<dbReference type="Proteomes" id="UP000515703">
    <property type="component" value="Chromosome"/>
</dbReference>
<organism evidence="6 7">
    <name type="scientific">Anaerocolumna chitinilytica</name>
    <dbReference type="NCBI Taxonomy" id="1727145"/>
    <lineage>
        <taxon>Bacteria</taxon>
        <taxon>Bacillati</taxon>
        <taxon>Bacillota</taxon>
        <taxon>Clostridia</taxon>
        <taxon>Lachnospirales</taxon>
        <taxon>Lachnospiraceae</taxon>
        <taxon>Anaerocolumna</taxon>
    </lineage>
</organism>
<dbReference type="PANTHER" id="PTHR30204">
    <property type="entry name" value="REDOX-CYCLING DRUG-SENSING TRANSCRIPTIONAL ACTIVATOR SOXR"/>
    <property type="match status" value="1"/>
</dbReference>
<dbReference type="Pfam" id="PF13411">
    <property type="entry name" value="MerR_1"/>
    <property type="match status" value="1"/>
</dbReference>
<dbReference type="CDD" id="cd01106">
    <property type="entry name" value="HTH_TipAL-Mta"/>
    <property type="match status" value="1"/>
</dbReference>
<dbReference type="SUPFAM" id="SSF89082">
    <property type="entry name" value="Antibiotic binding domain of TipA-like multidrug resistance regulators"/>
    <property type="match status" value="1"/>
</dbReference>
<reference evidence="6 7" key="2">
    <citation type="submission" date="2020-08" db="EMBL/GenBank/DDBJ databases">
        <authorList>
            <person name="Ueki A."/>
            <person name="Tonouchi A."/>
        </authorList>
    </citation>
    <scope>NUCLEOTIDE SEQUENCE [LARGE SCALE GENOMIC DNA]</scope>
    <source>
        <strain evidence="6 7">CTTW</strain>
    </source>
</reference>
<evidence type="ECO:0000256" key="1">
    <source>
        <dbReference type="ARBA" id="ARBA00023015"/>
    </source>
</evidence>
<keyword evidence="7" id="KW-1185">Reference proteome</keyword>
<dbReference type="AlphaFoldDB" id="A0A7I8DJ36"/>
<gene>
    <name evidence="6" type="ORF">bsdcttw_13730</name>
</gene>
<dbReference type="RefSeq" id="WP_185258667.1">
    <property type="nucleotide sequence ID" value="NZ_AP023368.1"/>
</dbReference>
<dbReference type="KEGG" id="acht:bsdcttw_13730"/>
<keyword evidence="2" id="KW-0238">DNA-binding</keyword>
<evidence type="ECO:0000256" key="4">
    <source>
        <dbReference type="ARBA" id="ARBA00023163"/>
    </source>
</evidence>
<dbReference type="GO" id="GO:0003677">
    <property type="term" value="F:DNA binding"/>
    <property type="evidence" value="ECO:0007669"/>
    <property type="project" value="UniProtKB-KW"/>
</dbReference>
<keyword evidence="1" id="KW-0805">Transcription regulation</keyword>
<evidence type="ECO:0000259" key="5">
    <source>
        <dbReference type="PROSITE" id="PS50937"/>
    </source>
</evidence>
<dbReference type="GO" id="GO:0003700">
    <property type="term" value="F:DNA-binding transcription factor activity"/>
    <property type="evidence" value="ECO:0007669"/>
    <property type="project" value="InterPro"/>
</dbReference>
<dbReference type="PROSITE" id="PS50937">
    <property type="entry name" value="HTH_MERR_2"/>
    <property type="match status" value="1"/>
</dbReference>
<keyword evidence="4" id="KW-0804">Transcription</keyword>
<protein>
    <submittedName>
        <fullName evidence="6">MerR family transcriptional regulator</fullName>
    </submittedName>
</protein>
<evidence type="ECO:0000313" key="7">
    <source>
        <dbReference type="Proteomes" id="UP000515703"/>
    </source>
</evidence>
<dbReference type="InterPro" id="IPR009061">
    <property type="entry name" value="DNA-bd_dom_put_sf"/>
</dbReference>
<dbReference type="InterPro" id="IPR036244">
    <property type="entry name" value="TipA-like_antibiotic-bd"/>
</dbReference>
<evidence type="ECO:0000256" key="2">
    <source>
        <dbReference type="ARBA" id="ARBA00023125"/>
    </source>
</evidence>
<dbReference type="PRINTS" id="PR00040">
    <property type="entry name" value="HTHMERR"/>
</dbReference>
<dbReference type="Gene3D" id="1.10.490.50">
    <property type="entry name" value="Antibiotic binding domain of TipA-like multidrug resistance regulators"/>
    <property type="match status" value="1"/>
</dbReference>
<proteinExistence type="predicted"/>
<dbReference type="InterPro" id="IPR012925">
    <property type="entry name" value="TipAS_dom"/>
</dbReference>
<dbReference type="SUPFAM" id="SSF46955">
    <property type="entry name" value="Putative DNA-binding domain"/>
    <property type="match status" value="1"/>
</dbReference>
<dbReference type="PANTHER" id="PTHR30204:SF90">
    <property type="entry name" value="HTH-TYPE TRANSCRIPTIONAL ACTIVATOR MTA"/>
    <property type="match status" value="1"/>
</dbReference>
<name>A0A7I8DJ36_9FIRM</name>
<evidence type="ECO:0000313" key="6">
    <source>
        <dbReference type="EMBL" id="BCJ98332.1"/>
    </source>
</evidence>
<keyword evidence="3" id="KW-0010">Activator</keyword>
<evidence type="ECO:0000256" key="3">
    <source>
        <dbReference type="ARBA" id="ARBA00023159"/>
    </source>
</evidence>
<reference evidence="6 7" key="1">
    <citation type="submission" date="2020-08" db="EMBL/GenBank/DDBJ databases">
        <title>Draft genome sequencing of an Anaerocolumna strain isolated from anoxic soil subjected to BSD treatment.</title>
        <authorList>
            <person name="Uek A."/>
            <person name="Tonouchi A."/>
        </authorList>
    </citation>
    <scope>NUCLEOTIDE SEQUENCE [LARGE SCALE GENOMIC DNA]</scope>
    <source>
        <strain evidence="6 7">CTTW</strain>
    </source>
</reference>
<dbReference type="Pfam" id="PF07739">
    <property type="entry name" value="TipAS"/>
    <property type="match status" value="1"/>
</dbReference>
<feature type="domain" description="HTH merR-type" evidence="5">
    <location>
        <begin position="1"/>
        <end position="71"/>
    </location>
</feature>
<dbReference type="Gene3D" id="1.10.1660.10">
    <property type="match status" value="1"/>
</dbReference>
<dbReference type="InterPro" id="IPR047057">
    <property type="entry name" value="MerR_fam"/>
</dbReference>
<accession>A0A7I8DJ36</accession>
<dbReference type="EMBL" id="AP023368">
    <property type="protein sequence ID" value="BCJ98332.1"/>
    <property type="molecule type" value="Genomic_DNA"/>
</dbReference>
<sequence>MEYSILKLSKTAGVSTRTLRYYDSIGLLKPLRINSSGYRIYGEKEVSLLQQILFYKELGFGLEDIHTILSQPDFDNLKALREHREKLLEERTRLDLLITTVDKTIDNESGRNTMSDKEKFEGFKKDLVKTNEEKYGKEIREKYGDKVVEESNKRMLNLSKEEYERWENLSKQVLLTLQEAFATKDPGSEKAQEAARLHKEWLTLSWGNAVSYTPQAHAGLADMYVADERFKAYYDKEQEGLAEFLRDAIHLFTGIQKA</sequence>
<dbReference type="InterPro" id="IPR000551">
    <property type="entry name" value="MerR-type_HTH_dom"/>
</dbReference>
<dbReference type="SMART" id="SM00422">
    <property type="entry name" value="HTH_MERR"/>
    <property type="match status" value="1"/>
</dbReference>